<dbReference type="Proteomes" id="UP000650485">
    <property type="component" value="Unassembled WGS sequence"/>
</dbReference>
<evidence type="ECO:0000256" key="1">
    <source>
        <dbReference type="SAM" id="Coils"/>
    </source>
</evidence>
<proteinExistence type="predicted"/>
<dbReference type="EMBL" id="JACSZT010000008">
    <property type="protein sequence ID" value="MBC6499299.1"/>
    <property type="molecule type" value="Genomic_DNA"/>
</dbReference>
<sequence>MDQNQQIIQTLGLEVATRTIENAELKAQVALLQVEVQNLHEQLAEHTEDQQDED</sequence>
<name>A0A923NGX1_WEICO</name>
<gene>
    <name evidence="2" type="ORF">H7R52_11560</name>
</gene>
<organism evidence="2 3">
    <name type="scientific">Weissella confusa</name>
    <name type="common">Lactobacillus confusus</name>
    <dbReference type="NCBI Taxonomy" id="1583"/>
    <lineage>
        <taxon>Bacteria</taxon>
        <taxon>Bacillati</taxon>
        <taxon>Bacillota</taxon>
        <taxon>Bacilli</taxon>
        <taxon>Lactobacillales</taxon>
        <taxon>Lactobacillaceae</taxon>
        <taxon>Weissella</taxon>
    </lineage>
</organism>
<reference evidence="2" key="1">
    <citation type="submission" date="2020-08" db="EMBL/GenBank/DDBJ databases">
        <title>Complete genome sequence of Weissella confusa strain FS54 provides insights into metabolic potential.</title>
        <authorList>
            <person name="Fhoula I."/>
            <person name="Najjari A."/>
            <person name="Lekired A."/>
            <person name="Bessrour-Aouam N."/>
            <person name="Jaballah S."/>
            <person name="Klibi N."/>
            <person name="Ouzari H.-I."/>
        </authorList>
    </citation>
    <scope>NUCLEOTIDE SEQUENCE</scope>
    <source>
        <strain evidence="2">FS54</strain>
    </source>
</reference>
<evidence type="ECO:0000313" key="2">
    <source>
        <dbReference type="EMBL" id="MBC6499299.1"/>
    </source>
</evidence>
<protein>
    <submittedName>
        <fullName evidence="2">Uncharacterized protein</fullName>
    </submittedName>
</protein>
<evidence type="ECO:0000313" key="3">
    <source>
        <dbReference type="Proteomes" id="UP000650485"/>
    </source>
</evidence>
<accession>A0A923NGX1</accession>
<dbReference type="AlphaFoldDB" id="A0A923NGX1"/>
<comment type="caution">
    <text evidence="2">The sequence shown here is derived from an EMBL/GenBank/DDBJ whole genome shotgun (WGS) entry which is preliminary data.</text>
</comment>
<feature type="coiled-coil region" evidence="1">
    <location>
        <begin position="13"/>
        <end position="49"/>
    </location>
</feature>
<dbReference type="RefSeq" id="WP_167849150.1">
    <property type="nucleotide sequence ID" value="NZ_CP110106.1"/>
</dbReference>
<keyword evidence="1" id="KW-0175">Coiled coil</keyword>